<dbReference type="InParanoid" id="A0A803J2H4"/>
<reference evidence="1" key="2">
    <citation type="submission" date="2021-03" db="UniProtKB">
        <authorList>
            <consortium name="Ensembl"/>
        </authorList>
    </citation>
    <scope>IDENTIFICATION</scope>
</reference>
<name>A0A803J2H4_XENTR</name>
<dbReference type="Ensembl" id="ENSXETT00000115806">
    <property type="protein sequence ID" value="ENSXETP00000102014"/>
    <property type="gene ID" value="ENSXETG00000048768"/>
</dbReference>
<dbReference type="GeneTree" id="ENSGT00980000198828"/>
<sequence length="68" mass="7252">MISGAFTLTVTKAVPDLSGNPPSMAVRRTLWVFCCSLSRGLSRTSSANLLPSLLLCTSREKKPLGLSL</sequence>
<proteinExistence type="predicted"/>
<organism evidence="1">
    <name type="scientific">Xenopus tropicalis</name>
    <name type="common">Western clawed frog</name>
    <name type="synonym">Silurana tropicalis</name>
    <dbReference type="NCBI Taxonomy" id="8364"/>
    <lineage>
        <taxon>Eukaryota</taxon>
        <taxon>Metazoa</taxon>
        <taxon>Chordata</taxon>
        <taxon>Craniata</taxon>
        <taxon>Vertebrata</taxon>
        <taxon>Euteleostomi</taxon>
        <taxon>Amphibia</taxon>
        <taxon>Batrachia</taxon>
        <taxon>Anura</taxon>
        <taxon>Pipoidea</taxon>
        <taxon>Pipidae</taxon>
        <taxon>Xenopodinae</taxon>
        <taxon>Xenopus</taxon>
        <taxon>Silurana</taxon>
    </lineage>
</organism>
<accession>A0A803J2H4</accession>
<dbReference type="AlphaFoldDB" id="A0A803J2H4"/>
<reference evidence="1" key="1">
    <citation type="journal article" date="2010" name="Science">
        <title>The genome of the Western clawed frog Xenopus tropicalis.</title>
        <authorList>
            <person name="Hellsten U."/>
            <person name="Harland R.M."/>
            <person name="Gilchrist M.J."/>
            <person name="Hendrix D."/>
            <person name="Jurka J."/>
            <person name="Kapitonov V."/>
            <person name="Ovcharenko I."/>
            <person name="Putnam N.H."/>
            <person name="Shu S."/>
            <person name="Taher L."/>
            <person name="Blitz I.L."/>
            <person name="Blumberg B."/>
            <person name="Dichmann D.S."/>
            <person name="Dubchak I."/>
            <person name="Amaya E."/>
            <person name="Detter J.C."/>
            <person name="Fletcher R."/>
            <person name="Gerhard D.S."/>
            <person name="Goodstein D."/>
            <person name="Graves T."/>
            <person name="Grigoriev I.V."/>
            <person name="Grimwood J."/>
            <person name="Kawashima T."/>
            <person name="Lindquist E."/>
            <person name="Lucas S.M."/>
            <person name="Mead P.E."/>
            <person name="Mitros T."/>
            <person name="Ogino H."/>
            <person name="Ohta Y."/>
            <person name="Poliakov A.V."/>
            <person name="Pollet N."/>
            <person name="Robert J."/>
            <person name="Salamov A."/>
            <person name="Sater A.K."/>
            <person name="Schmutz J."/>
            <person name="Terry A."/>
            <person name="Vize P.D."/>
            <person name="Warren W.C."/>
            <person name="Wells D."/>
            <person name="Wills A."/>
            <person name="Wilson R.K."/>
            <person name="Zimmerman L.B."/>
            <person name="Zorn A.M."/>
            <person name="Grainger R."/>
            <person name="Grammer T."/>
            <person name="Khokha M.K."/>
            <person name="Richardson P.M."/>
            <person name="Rokhsar D.S."/>
        </authorList>
    </citation>
    <scope>NUCLEOTIDE SEQUENCE [LARGE SCALE GENOMIC DNA]</scope>
    <source>
        <strain evidence="1">Nigerian</strain>
    </source>
</reference>
<evidence type="ECO:0000313" key="1">
    <source>
        <dbReference type="Ensembl" id="ENSXETP00000102014"/>
    </source>
</evidence>
<protein>
    <submittedName>
        <fullName evidence="1">Uncharacterized protein</fullName>
    </submittedName>
</protein>